<evidence type="ECO:0000256" key="18">
    <source>
        <dbReference type="ARBA" id="ARBA00029351"/>
    </source>
</evidence>
<dbReference type="RefSeq" id="WP_106722866.1">
    <property type="nucleotide sequence ID" value="NZ_PXYL01000002.1"/>
</dbReference>
<feature type="transmembrane region" description="Helical" evidence="19">
    <location>
        <begin position="21"/>
        <end position="42"/>
    </location>
</feature>
<comment type="subcellular location">
    <subcellularLocation>
        <location evidence="2">Cell membrane</location>
        <topology evidence="2">Single-pass membrane protein</topology>
    </subcellularLocation>
</comment>
<evidence type="ECO:0000256" key="7">
    <source>
        <dbReference type="ARBA" id="ARBA00022475"/>
    </source>
</evidence>
<dbReference type="PRINTS" id="PR00162">
    <property type="entry name" value="RIESKE"/>
</dbReference>
<evidence type="ECO:0000256" key="11">
    <source>
        <dbReference type="ARBA" id="ARBA00022967"/>
    </source>
</evidence>
<name>A0A2P7SKD9_9HYPH</name>
<dbReference type="InterPro" id="IPR036922">
    <property type="entry name" value="Rieske_2Fe-2S_sf"/>
</dbReference>
<evidence type="ECO:0000256" key="15">
    <source>
        <dbReference type="ARBA" id="ARBA00023014"/>
    </source>
</evidence>
<gene>
    <name evidence="22" type="primary">petA</name>
    <name evidence="22" type="ORF">C7I85_05165</name>
</gene>
<dbReference type="Proteomes" id="UP000240653">
    <property type="component" value="Unassembled WGS sequence"/>
</dbReference>
<dbReference type="InterPro" id="IPR005805">
    <property type="entry name" value="Rieske_Fe-S_prot_C"/>
</dbReference>
<keyword evidence="17" id="KW-1015">Disulfide bond</keyword>
<comment type="caution">
    <text evidence="22">The sequence shown here is derived from an EMBL/GenBank/DDBJ whole genome shotgun (WGS) entry which is preliminary data.</text>
</comment>
<dbReference type="AlphaFoldDB" id="A0A2P7SKD9"/>
<dbReference type="GO" id="GO:0051537">
    <property type="term" value="F:2 iron, 2 sulfur cluster binding"/>
    <property type="evidence" value="ECO:0007669"/>
    <property type="project" value="UniProtKB-KW"/>
</dbReference>
<dbReference type="GO" id="GO:0005886">
    <property type="term" value="C:plasma membrane"/>
    <property type="evidence" value="ECO:0007669"/>
    <property type="project" value="UniProtKB-SubCell"/>
</dbReference>
<evidence type="ECO:0000256" key="14">
    <source>
        <dbReference type="ARBA" id="ARBA00023004"/>
    </source>
</evidence>
<evidence type="ECO:0000256" key="12">
    <source>
        <dbReference type="ARBA" id="ARBA00022982"/>
    </source>
</evidence>
<dbReference type="GO" id="GO:0046872">
    <property type="term" value="F:metal ion binding"/>
    <property type="evidence" value="ECO:0007669"/>
    <property type="project" value="UniProtKB-KW"/>
</dbReference>
<comment type="subunit">
    <text evidence="3 20">The main subunits of complex b-c1 are: cytochrome b, cytochrome c1 and the Rieske protein.</text>
</comment>
<dbReference type="EMBL" id="PXYL01000002">
    <property type="protein sequence ID" value="PSJ62956.1"/>
    <property type="molecule type" value="Genomic_DNA"/>
</dbReference>
<feature type="domain" description="Rieske" evidence="21">
    <location>
        <begin position="94"/>
        <end position="196"/>
    </location>
</feature>
<dbReference type="OrthoDB" id="9767869at2"/>
<dbReference type="EC" id="7.1.1.8" evidence="4 19"/>
<keyword evidence="6 19" id="KW-0813">Transport</keyword>
<evidence type="ECO:0000256" key="9">
    <source>
        <dbReference type="ARBA" id="ARBA00022714"/>
    </source>
</evidence>
<evidence type="ECO:0000256" key="4">
    <source>
        <dbReference type="ARBA" id="ARBA00012951"/>
    </source>
</evidence>
<keyword evidence="23" id="KW-1185">Reference proteome</keyword>
<dbReference type="CDD" id="cd03470">
    <property type="entry name" value="Rieske_cytochrome_bc1"/>
    <property type="match status" value="1"/>
</dbReference>
<keyword evidence="16 19" id="KW-0472">Membrane</keyword>
<evidence type="ECO:0000256" key="20">
    <source>
        <dbReference type="RuleBase" id="RU004497"/>
    </source>
</evidence>
<keyword evidence="10" id="KW-0479">Metal-binding</keyword>
<evidence type="ECO:0000256" key="5">
    <source>
        <dbReference type="ARBA" id="ARBA00019816"/>
    </source>
</evidence>
<comment type="miscellaneous">
    <text evidence="19">The Rieske protein is a high potential 2Fe-2S protein.</text>
</comment>
<evidence type="ECO:0000256" key="16">
    <source>
        <dbReference type="ARBA" id="ARBA00023136"/>
    </source>
</evidence>
<dbReference type="InterPro" id="IPR006317">
    <property type="entry name" value="Ubiquinol_cyt_c_Rdtase_Fe-S-su"/>
</dbReference>
<keyword evidence="13 19" id="KW-1133">Transmembrane helix</keyword>
<comment type="cofactor">
    <cofactor evidence="19">
        <name>[2Fe-2S] cluster</name>
        <dbReference type="ChEBI" id="CHEBI:190135"/>
    </cofactor>
    <text evidence="19">Binds 1 [2Fe-2S] cluster per subunit.</text>
</comment>
<evidence type="ECO:0000313" key="22">
    <source>
        <dbReference type="EMBL" id="PSJ62956.1"/>
    </source>
</evidence>
<evidence type="ECO:0000256" key="19">
    <source>
        <dbReference type="RuleBase" id="RU004494"/>
    </source>
</evidence>
<accession>A0A2P7SKD9</accession>
<evidence type="ECO:0000259" key="21">
    <source>
        <dbReference type="PROSITE" id="PS51296"/>
    </source>
</evidence>
<dbReference type="PROSITE" id="PS51296">
    <property type="entry name" value="RIESKE"/>
    <property type="match status" value="1"/>
</dbReference>
<dbReference type="Gene3D" id="1.20.5.510">
    <property type="entry name" value="Single helix bin"/>
    <property type="match status" value="1"/>
</dbReference>
<proteinExistence type="predicted"/>
<evidence type="ECO:0000256" key="3">
    <source>
        <dbReference type="ARBA" id="ARBA00011649"/>
    </source>
</evidence>
<protein>
    <recommendedName>
        <fullName evidence="5 19">Ubiquinol-cytochrome c reductase iron-sulfur subunit</fullName>
        <ecNumber evidence="4 19">7.1.1.8</ecNumber>
    </recommendedName>
</protein>
<dbReference type="Pfam" id="PF10399">
    <property type="entry name" value="UCR_Fe-S_N"/>
    <property type="match status" value="1"/>
</dbReference>
<dbReference type="InterPro" id="IPR019470">
    <property type="entry name" value="Ubiq_cytC_Rdtase_Fe-S_su_TAT"/>
</dbReference>
<evidence type="ECO:0000256" key="2">
    <source>
        <dbReference type="ARBA" id="ARBA00004162"/>
    </source>
</evidence>
<keyword evidence="15" id="KW-0411">Iron-sulfur</keyword>
<comment type="function">
    <text evidence="1">Component of the ubiquinol-cytochrome c reductase complex (complex III or cytochrome b-c1 complex), which is a respiratory chain that generates an electrochemical potential coupled to ATP synthesis.</text>
</comment>
<dbReference type="Pfam" id="PF00355">
    <property type="entry name" value="Rieske"/>
    <property type="match status" value="1"/>
</dbReference>
<keyword evidence="7" id="KW-1003">Cell membrane</keyword>
<reference evidence="22 23" key="1">
    <citation type="submission" date="2018-03" db="EMBL/GenBank/DDBJ databases">
        <title>The draft genome of Mesorhizobium soli JCM 19897.</title>
        <authorList>
            <person name="Li L."/>
            <person name="Liu L."/>
            <person name="Liang L."/>
            <person name="Wang T."/>
            <person name="Zhang X."/>
        </authorList>
    </citation>
    <scope>NUCLEOTIDE SEQUENCE [LARGE SCALE GENOMIC DNA]</scope>
    <source>
        <strain evidence="22 23">JCM 19897</strain>
    </source>
</reference>
<keyword evidence="11" id="KW-1278">Translocase</keyword>
<organism evidence="22 23">
    <name type="scientific">Pseudaminobacter soli</name>
    <name type="common">ex Li et al. 2025</name>
    <dbReference type="NCBI Taxonomy" id="1295366"/>
    <lineage>
        <taxon>Bacteria</taxon>
        <taxon>Pseudomonadati</taxon>
        <taxon>Pseudomonadota</taxon>
        <taxon>Alphaproteobacteria</taxon>
        <taxon>Hyphomicrobiales</taxon>
        <taxon>Phyllobacteriaceae</taxon>
        <taxon>Pseudaminobacter</taxon>
    </lineage>
</organism>
<evidence type="ECO:0000313" key="23">
    <source>
        <dbReference type="Proteomes" id="UP000240653"/>
    </source>
</evidence>
<sequence length="214" mass="23387">MSTANFVSGRPLPATPDRRDFLYIATACFATVGTGAVLWPLIDNMRPDASTLASGGPVDIDVSRLGPGQQVTVRWRGKPVFIINRPDAALQGLKSPQLLDHLSDPDSEVLQQPPYAKNWARASNPRYAVLVGVCTHLGCIPQFQPAPDPNRDWPGGYFCPCHGSKYDLAGRVFKNVPAPYNLPVPPYHFISDTMLRIGENPPGESFDFSSIEQV</sequence>
<comment type="catalytic activity">
    <reaction evidence="18 19">
        <text>a quinol + 2 Fe(III)-[cytochrome c](out) = a quinone + 2 Fe(II)-[cytochrome c](out) + 2 H(+)(out)</text>
        <dbReference type="Rhea" id="RHEA:11484"/>
        <dbReference type="Rhea" id="RHEA-COMP:10350"/>
        <dbReference type="Rhea" id="RHEA-COMP:14399"/>
        <dbReference type="ChEBI" id="CHEBI:15378"/>
        <dbReference type="ChEBI" id="CHEBI:24646"/>
        <dbReference type="ChEBI" id="CHEBI:29033"/>
        <dbReference type="ChEBI" id="CHEBI:29034"/>
        <dbReference type="ChEBI" id="CHEBI:132124"/>
        <dbReference type="EC" id="7.1.1.8"/>
    </reaction>
</comment>
<dbReference type="InterPro" id="IPR014349">
    <property type="entry name" value="Rieske_Fe-S_prot"/>
</dbReference>
<keyword evidence="12 19" id="KW-0249">Electron transport</keyword>
<dbReference type="Gene3D" id="2.102.10.10">
    <property type="entry name" value="Rieske [2Fe-2S] iron-sulphur domain"/>
    <property type="match status" value="1"/>
</dbReference>
<evidence type="ECO:0000256" key="1">
    <source>
        <dbReference type="ARBA" id="ARBA00002444"/>
    </source>
</evidence>
<dbReference type="SUPFAM" id="SSF50022">
    <property type="entry name" value="ISP domain"/>
    <property type="match status" value="1"/>
</dbReference>
<evidence type="ECO:0000256" key="17">
    <source>
        <dbReference type="ARBA" id="ARBA00023157"/>
    </source>
</evidence>
<evidence type="ECO:0000256" key="10">
    <source>
        <dbReference type="ARBA" id="ARBA00022723"/>
    </source>
</evidence>
<dbReference type="GO" id="GO:0008121">
    <property type="term" value="F:quinol-cytochrome-c reductase activity"/>
    <property type="evidence" value="ECO:0007669"/>
    <property type="project" value="UniProtKB-EC"/>
</dbReference>
<evidence type="ECO:0000256" key="13">
    <source>
        <dbReference type="ARBA" id="ARBA00022989"/>
    </source>
</evidence>
<dbReference type="NCBIfam" id="TIGR01416">
    <property type="entry name" value="Rieske_proteo"/>
    <property type="match status" value="1"/>
</dbReference>
<evidence type="ECO:0000256" key="6">
    <source>
        <dbReference type="ARBA" id="ARBA00022448"/>
    </source>
</evidence>
<dbReference type="InterPro" id="IPR017941">
    <property type="entry name" value="Rieske_2Fe-2S"/>
</dbReference>
<keyword evidence="14" id="KW-0408">Iron</keyword>
<keyword evidence="9" id="KW-0001">2Fe-2S</keyword>
<evidence type="ECO:0000256" key="8">
    <source>
        <dbReference type="ARBA" id="ARBA00022692"/>
    </source>
</evidence>
<dbReference type="PANTHER" id="PTHR10134">
    <property type="entry name" value="CYTOCHROME B-C1 COMPLEX SUBUNIT RIESKE, MITOCHONDRIAL"/>
    <property type="match status" value="1"/>
</dbReference>
<keyword evidence="8 19" id="KW-0812">Transmembrane</keyword>